<dbReference type="EMBL" id="DS999411">
    <property type="protein sequence ID" value="EED35436.1"/>
    <property type="molecule type" value="Genomic_DNA"/>
</dbReference>
<reference evidence="2" key="1">
    <citation type="journal article" date="2013" name="BMC Microbiol.">
        <title>Taxonomy and evolution of bacteriochlorophyll a-containing members of the OM60/NOR5 clade of marine gammaproteobacteria: description of Luminiphilus syltensis gen. nov., sp. nov., reclassification of Haliea rubra as Pseudohaliea rubra gen. nov., comb. nov., and emendation of Chromatocurvus halotolerans.</title>
        <authorList>
            <person name="Spring S."/>
            <person name="Riedel T."/>
            <person name="Sproer C."/>
            <person name="Yan S."/>
            <person name="Harder J."/>
            <person name="Fuchs B.M."/>
        </authorList>
    </citation>
    <scope>NUCLEOTIDE SEQUENCE [LARGE SCALE GENOMIC DNA]</scope>
    <source>
        <strain evidence="2">NOR51-B</strain>
    </source>
</reference>
<evidence type="ECO:0000313" key="1">
    <source>
        <dbReference type="EMBL" id="EED35436.1"/>
    </source>
</evidence>
<dbReference type="HOGENOM" id="CLU_3119473_0_0_6"/>
<dbReference type="AlphaFoldDB" id="B8KQE5"/>
<protein>
    <submittedName>
        <fullName evidence="1">Uncharacterized protein</fullName>
    </submittedName>
</protein>
<name>B8KQE5_9GAMM</name>
<proteinExistence type="predicted"/>
<dbReference type="Proteomes" id="UP000004699">
    <property type="component" value="Unassembled WGS sequence"/>
</dbReference>
<accession>B8KQE5</accession>
<evidence type="ECO:0000313" key="2">
    <source>
        <dbReference type="Proteomes" id="UP000004699"/>
    </source>
</evidence>
<gene>
    <name evidence="1" type="ORF">NOR51B_1381</name>
</gene>
<keyword evidence="2" id="KW-1185">Reference proteome</keyword>
<organism evidence="1 2">
    <name type="scientific">Luminiphilus syltensis NOR5-1B</name>
    <dbReference type="NCBI Taxonomy" id="565045"/>
    <lineage>
        <taxon>Bacteria</taxon>
        <taxon>Pseudomonadati</taxon>
        <taxon>Pseudomonadota</taxon>
        <taxon>Gammaproteobacteria</taxon>
        <taxon>Cellvibrionales</taxon>
        <taxon>Halieaceae</taxon>
        <taxon>Luminiphilus</taxon>
    </lineage>
</organism>
<sequence>MPLTTEQIPAAFVVLILRPDHVDHLLLPLPQRRWLSTLESGNWCSTPVNP</sequence>